<dbReference type="InterPro" id="IPR058982">
    <property type="entry name" value="Beta-barrel_AprE"/>
</dbReference>
<dbReference type="Gene3D" id="2.40.50.100">
    <property type="match status" value="1"/>
</dbReference>
<accession>A0A1H6AVA4</accession>
<evidence type="ECO:0000256" key="4">
    <source>
        <dbReference type="ARBA" id="ARBA00022475"/>
    </source>
</evidence>
<evidence type="ECO:0000256" key="10">
    <source>
        <dbReference type="SAM" id="Coils"/>
    </source>
</evidence>
<keyword evidence="8 9" id="KW-0472">Membrane</keyword>
<dbReference type="InterPro" id="IPR010129">
    <property type="entry name" value="T1SS_HlyD"/>
</dbReference>
<protein>
    <recommendedName>
        <fullName evidence="9">Membrane fusion protein (MFP) family protein</fullName>
    </recommendedName>
</protein>
<gene>
    <name evidence="13" type="ORF">SAMN05444390_102223</name>
</gene>
<dbReference type="GO" id="GO:0009306">
    <property type="term" value="P:protein secretion"/>
    <property type="evidence" value="ECO:0007669"/>
    <property type="project" value="InterPro"/>
</dbReference>
<dbReference type="PROSITE" id="PS00543">
    <property type="entry name" value="HLYD_FAMILY"/>
    <property type="match status" value="1"/>
</dbReference>
<comment type="similarity">
    <text evidence="2 9">Belongs to the membrane fusion protein (MFP) (TC 8.A.1) family.</text>
</comment>
<feature type="domain" description="AprE-like beta-barrel" evidence="12">
    <location>
        <begin position="332"/>
        <end position="420"/>
    </location>
</feature>
<evidence type="ECO:0000256" key="8">
    <source>
        <dbReference type="ARBA" id="ARBA00023136"/>
    </source>
</evidence>
<evidence type="ECO:0000313" key="14">
    <source>
        <dbReference type="Proteomes" id="UP000236745"/>
    </source>
</evidence>
<dbReference type="NCBIfam" id="TIGR01843">
    <property type="entry name" value="type_I_hlyD"/>
    <property type="match status" value="1"/>
</dbReference>
<keyword evidence="10" id="KW-0175">Coiled coil</keyword>
<dbReference type="Pfam" id="PF26002">
    <property type="entry name" value="Beta-barrel_AprE"/>
    <property type="match status" value="1"/>
</dbReference>
<evidence type="ECO:0000256" key="5">
    <source>
        <dbReference type="ARBA" id="ARBA00022519"/>
    </source>
</evidence>
<dbReference type="InterPro" id="IPR006144">
    <property type="entry name" value="Secretion_HlyD_CS"/>
</dbReference>
<name>A0A1H6AVA4_9GAMM</name>
<dbReference type="InterPro" id="IPR058781">
    <property type="entry name" value="HH_AprE-like"/>
</dbReference>
<keyword evidence="3 9" id="KW-0813">Transport</keyword>
<evidence type="ECO:0000256" key="7">
    <source>
        <dbReference type="ARBA" id="ARBA00022989"/>
    </source>
</evidence>
<dbReference type="PANTHER" id="PTHR30386:SF26">
    <property type="entry name" value="TRANSPORT PROTEIN COMB"/>
    <property type="match status" value="1"/>
</dbReference>
<organism evidence="13 14">
    <name type="scientific">Marinobacterium lutimaris</name>
    <dbReference type="NCBI Taxonomy" id="568106"/>
    <lineage>
        <taxon>Bacteria</taxon>
        <taxon>Pseudomonadati</taxon>
        <taxon>Pseudomonadota</taxon>
        <taxon>Gammaproteobacteria</taxon>
        <taxon>Oceanospirillales</taxon>
        <taxon>Oceanospirillaceae</taxon>
        <taxon>Marinobacterium</taxon>
    </lineage>
</organism>
<dbReference type="AlphaFoldDB" id="A0A1H6AVA4"/>
<dbReference type="PANTHER" id="PTHR30386">
    <property type="entry name" value="MEMBRANE FUSION SUBUNIT OF EMRAB-TOLC MULTIDRUG EFFLUX PUMP"/>
    <property type="match status" value="1"/>
</dbReference>
<sequence>MKHKDVTPRAEDLGYTSSISAAMLEQAPRGASLLLWSMALFIAAAVAWASWATLDEITRGDGEIIPSRQLQVVQNLEGGIVSEILVREGDLVEEGQVLMRIEDKRFVSSVEENRVRYLELQAKSARLSAEANHEELVLPENFPEQYSSMLDQEIRLYNTRKSELEANLAVLNEQRQQREQELREAESRQGQVQRSYNLLLQELRITEPLLSEGVISEVEYLRLRRQVNDLRGELSGIQLSLPRIKSTIEEIDQKRREMELQFRNKARAELNEAAGEQARLQETLTGMQDRIRRTEVRAPIKGRVKQLLINTIGGVVRPGDQLLNIVPWEDKLLVEAKVRPSDIGQLRVGQPAVVKVSAYDFAIYGGLPAQLVYISPSTIVDEQDETYYLVRLETDRPYLGDDENMPLMAGMTVSVDIMTGKKTVLQYLLKPITRARDRALTER</sequence>
<dbReference type="Pfam" id="PF25994">
    <property type="entry name" value="HH_AprE"/>
    <property type="match status" value="1"/>
</dbReference>
<dbReference type="EMBL" id="FNVQ01000002">
    <property type="protein sequence ID" value="SEG52214.1"/>
    <property type="molecule type" value="Genomic_DNA"/>
</dbReference>
<evidence type="ECO:0000256" key="9">
    <source>
        <dbReference type="RuleBase" id="RU365093"/>
    </source>
</evidence>
<evidence type="ECO:0000256" key="6">
    <source>
        <dbReference type="ARBA" id="ARBA00022692"/>
    </source>
</evidence>
<dbReference type="SUPFAM" id="SSF111369">
    <property type="entry name" value="HlyD-like secretion proteins"/>
    <property type="match status" value="1"/>
</dbReference>
<dbReference type="InterPro" id="IPR050739">
    <property type="entry name" value="MFP"/>
</dbReference>
<keyword evidence="14" id="KW-1185">Reference proteome</keyword>
<keyword evidence="6 9" id="KW-0812">Transmembrane</keyword>
<evidence type="ECO:0000256" key="1">
    <source>
        <dbReference type="ARBA" id="ARBA00004377"/>
    </source>
</evidence>
<evidence type="ECO:0000313" key="13">
    <source>
        <dbReference type="EMBL" id="SEG52214.1"/>
    </source>
</evidence>
<evidence type="ECO:0000259" key="12">
    <source>
        <dbReference type="Pfam" id="PF26002"/>
    </source>
</evidence>
<dbReference type="Gene3D" id="2.40.30.170">
    <property type="match status" value="1"/>
</dbReference>
<keyword evidence="5 9" id="KW-0997">Cell inner membrane</keyword>
<dbReference type="GO" id="GO:0005886">
    <property type="term" value="C:plasma membrane"/>
    <property type="evidence" value="ECO:0007669"/>
    <property type="project" value="UniProtKB-SubCell"/>
</dbReference>
<dbReference type="PRINTS" id="PR01490">
    <property type="entry name" value="RTXTOXIND"/>
</dbReference>
<evidence type="ECO:0000256" key="2">
    <source>
        <dbReference type="ARBA" id="ARBA00009477"/>
    </source>
</evidence>
<feature type="coiled-coil region" evidence="10">
    <location>
        <begin position="251"/>
        <end position="290"/>
    </location>
</feature>
<dbReference type="Proteomes" id="UP000236745">
    <property type="component" value="Unassembled WGS sequence"/>
</dbReference>
<dbReference type="OrthoDB" id="9775513at2"/>
<comment type="subcellular location">
    <subcellularLocation>
        <location evidence="1 9">Cell inner membrane</location>
        <topology evidence="1 9">Single-pass membrane protein</topology>
    </subcellularLocation>
</comment>
<keyword evidence="4 9" id="KW-1003">Cell membrane</keyword>
<feature type="domain" description="AprE-like long alpha-helical hairpin" evidence="11">
    <location>
        <begin position="108"/>
        <end position="290"/>
    </location>
</feature>
<dbReference type="RefSeq" id="WP_104003329.1">
    <property type="nucleotide sequence ID" value="NZ_FNVQ01000002.1"/>
</dbReference>
<evidence type="ECO:0000256" key="3">
    <source>
        <dbReference type="ARBA" id="ARBA00022448"/>
    </source>
</evidence>
<reference evidence="13 14" key="1">
    <citation type="submission" date="2016-10" db="EMBL/GenBank/DDBJ databases">
        <authorList>
            <person name="de Groot N.N."/>
        </authorList>
    </citation>
    <scope>NUCLEOTIDE SEQUENCE [LARGE SCALE GENOMIC DNA]</scope>
    <source>
        <strain evidence="13 14">DSM 22012</strain>
    </source>
</reference>
<feature type="coiled-coil region" evidence="10">
    <location>
        <begin position="154"/>
        <end position="191"/>
    </location>
</feature>
<keyword evidence="7 9" id="KW-1133">Transmembrane helix</keyword>
<evidence type="ECO:0000259" key="11">
    <source>
        <dbReference type="Pfam" id="PF25994"/>
    </source>
</evidence>
<proteinExistence type="inferred from homology"/>
<feature type="transmembrane region" description="Helical" evidence="9">
    <location>
        <begin position="33"/>
        <end position="51"/>
    </location>
</feature>